<dbReference type="InterPro" id="IPR008874">
    <property type="entry name" value="TraT_complement-R"/>
</dbReference>
<feature type="signal peptide" evidence="6">
    <location>
        <begin position="1"/>
        <end position="27"/>
    </location>
</feature>
<organism evidence="7 9">
    <name type="scientific">Legionella feeleii</name>
    <dbReference type="NCBI Taxonomy" id="453"/>
    <lineage>
        <taxon>Bacteria</taxon>
        <taxon>Pseudomonadati</taxon>
        <taxon>Pseudomonadota</taxon>
        <taxon>Gammaproteobacteria</taxon>
        <taxon>Legionellales</taxon>
        <taxon>Legionellaceae</taxon>
        <taxon>Legionella</taxon>
    </lineage>
</organism>
<evidence type="ECO:0000313" key="10">
    <source>
        <dbReference type="Proteomes" id="UP000251942"/>
    </source>
</evidence>
<dbReference type="EMBL" id="UASS01000032">
    <property type="protein sequence ID" value="SPX62063.1"/>
    <property type="molecule type" value="Genomic_DNA"/>
</dbReference>
<dbReference type="PIRSF" id="PIRSF002859">
    <property type="entry name" value="Lipo_traT"/>
    <property type="match status" value="1"/>
</dbReference>
<dbReference type="Proteomes" id="UP000251942">
    <property type="component" value="Unassembled WGS sequence"/>
</dbReference>
<feature type="chain" id="PRO_5036521998" evidence="6">
    <location>
        <begin position="28"/>
        <end position="247"/>
    </location>
</feature>
<evidence type="ECO:0000256" key="1">
    <source>
        <dbReference type="ARBA" id="ARBA00004459"/>
    </source>
</evidence>
<dbReference type="GO" id="GO:0009279">
    <property type="term" value="C:cell outer membrane"/>
    <property type="evidence" value="ECO:0007669"/>
    <property type="project" value="UniProtKB-SubCell"/>
</dbReference>
<name>A0A0W0TI31_9GAMM</name>
<dbReference type="PATRIC" id="fig|453.4.peg.2761"/>
<dbReference type="OrthoDB" id="9791439at2"/>
<dbReference type="EMBL" id="LNYB01000085">
    <property type="protein sequence ID" value="KTC94853.1"/>
    <property type="molecule type" value="Genomic_DNA"/>
</dbReference>
<evidence type="ECO:0000313" key="8">
    <source>
        <dbReference type="EMBL" id="SPX62063.1"/>
    </source>
</evidence>
<keyword evidence="3 6" id="KW-0472">Membrane</keyword>
<proteinExistence type="predicted"/>
<comment type="subcellular location">
    <subcellularLocation>
        <location evidence="1">Cell outer membrane</location>
        <topology evidence="1">Lipid-anchor</topology>
    </subcellularLocation>
</comment>
<dbReference type="Pfam" id="PF05818">
    <property type="entry name" value="TraT"/>
    <property type="match status" value="1"/>
</dbReference>
<evidence type="ECO:0000256" key="4">
    <source>
        <dbReference type="ARBA" id="ARBA00023139"/>
    </source>
</evidence>
<dbReference type="STRING" id="453.Lfee_2517"/>
<protein>
    <submittedName>
        <fullName evidence="7">Lipoprotein YlpA</fullName>
    </submittedName>
    <submittedName>
        <fullName evidence="8">TraT complement resistance protein</fullName>
    </submittedName>
</protein>
<dbReference type="RefSeq" id="WP_058447369.1">
    <property type="nucleotide sequence ID" value="NZ_CAAAHT010000033.1"/>
</dbReference>
<keyword evidence="2 6" id="KW-0732">Signal</keyword>
<sequence length="247" mass="25780">MTLFTPATRLTLLGLSTGLLMSCAATQTVLEHGKLSSDTKLSKTIFLDPVAPNQKSVFIAVKNTSQEQLDFSKPLARALKAQGYQVMASPERAHYLLQANILKVGKMSQSASQTALGGGFGSALAGAGTGAAIGALTDSGHNVLVGGLAGGVVGLAADSLVKNVNYTLITDVQISERVGKGVKVSEQFNASLDNGSSSGTVQTSTRDSQFMRYRTRVVSTANKVNLSFNEARPVLEQGLVKTLSGLF</sequence>
<keyword evidence="4" id="KW-0564">Palmitate</keyword>
<dbReference type="Proteomes" id="UP000054698">
    <property type="component" value="Unassembled WGS sequence"/>
</dbReference>
<accession>A0A0W0TI31</accession>
<evidence type="ECO:0000256" key="3">
    <source>
        <dbReference type="ARBA" id="ARBA00023136"/>
    </source>
</evidence>
<keyword evidence="9" id="KW-1185">Reference proteome</keyword>
<evidence type="ECO:0000313" key="7">
    <source>
        <dbReference type="EMBL" id="KTC94853.1"/>
    </source>
</evidence>
<dbReference type="AlphaFoldDB" id="A0A0W0TI31"/>
<gene>
    <name evidence="7" type="primary">ylpA</name>
    <name evidence="8" type="synonym">traT</name>
    <name evidence="7" type="ORF">Lfee_2517</name>
    <name evidence="8" type="ORF">NCTC12022_02820</name>
</gene>
<evidence type="ECO:0000313" key="9">
    <source>
        <dbReference type="Proteomes" id="UP000054698"/>
    </source>
</evidence>
<evidence type="ECO:0000256" key="5">
    <source>
        <dbReference type="ARBA" id="ARBA00023288"/>
    </source>
</evidence>
<keyword evidence="5 7" id="KW-0449">Lipoprotein</keyword>
<evidence type="ECO:0000256" key="6">
    <source>
        <dbReference type="PIRNR" id="PIRNR002859"/>
    </source>
</evidence>
<reference evidence="8 10" key="2">
    <citation type="submission" date="2018-06" db="EMBL/GenBank/DDBJ databases">
        <authorList>
            <consortium name="Pathogen Informatics"/>
            <person name="Doyle S."/>
        </authorList>
    </citation>
    <scope>NUCLEOTIDE SEQUENCE [LARGE SCALE GENOMIC DNA]</scope>
    <source>
        <strain evidence="8 10">NCTC12022</strain>
    </source>
</reference>
<reference evidence="7 9" key="1">
    <citation type="submission" date="2015-11" db="EMBL/GenBank/DDBJ databases">
        <title>Genomic analysis of 38 Legionella species identifies large and diverse effector repertoires.</title>
        <authorList>
            <person name="Burstein D."/>
            <person name="Amaro F."/>
            <person name="Zusman T."/>
            <person name="Lifshitz Z."/>
            <person name="Cohen O."/>
            <person name="Gilbert J.A."/>
            <person name="Pupko T."/>
            <person name="Shuman H.A."/>
            <person name="Segal G."/>
        </authorList>
    </citation>
    <scope>NUCLEOTIDE SEQUENCE [LARGE SCALE GENOMIC DNA]</scope>
    <source>
        <strain evidence="7 9">WO-44C</strain>
    </source>
</reference>
<keyword evidence="6" id="KW-0998">Cell outer membrane</keyword>
<evidence type="ECO:0000256" key="2">
    <source>
        <dbReference type="ARBA" id="ARBA00022729"/>
    </source>
</evidence>